<dbReference type="Proteomes" id="UP001231518">
    <property type="component" value="Chromosome 31"/>
</dbReference>
<dbReference type="PANTHER" id="PTHR33273">
    <property type="entry name" value="DOMAIN-CONTAINING PROTEIN, PUTATIVE-RELATED"/>
    <property type="match status" value="1"/>
</dbReference>
<organism evidence="3 4">
    <name type="scientific">Mythimna separata</name>
    <name type="common">Oriental armyworm</name>
    <name type="synonym">Pseudaletia separata</name>
    <dbReference type="NCBI Taxonomy" id="271217"/>
    <lineage>
        <taxon>Eukaryota</taxon>
        <taxon>Metazoa</taxon>
        <taxon>Ecdysozoa</taxon>
        <taxon>Arthropoda</taxon>
        <taxon>Hexapoda</taxon>
        <taxon>Insecta</taxon>
        <taxon>Pterygota</taxon>
        <taxon>Neoptera</taxon>
        <taxon>Endopterygota</taxon>
        <taxon>Lepidoptera</taxon>
        <taxon>Glossata</taxon>
        <taxon>Ditrysia</taxon>
        <taxon>Noctuoidea</taxon>
        <taxon>Noctuidae</taxon>
        <taxon>Noctuinae</taxon>
        <taxon>Hadenini</taxon>
        <taxon>Mythimna</taxon>
    </lineage>
</organism>
<feature type="compositionally biased region" description="Low complexity" evidence="1">
    <location>
        <begin position="482"/>
        <end position="499"/>
    </location>
</feature>
<feature type="domain" description="Pre-C2HC" evidence="2">
    <location>
        <begin position="262"/>
        <end position="330"/>
    </location>
</feature>
<evidence type="ECO:0000256" key="1">
    <source>
        <dbReference type="SAM" id="MobiDB-lite"/>
    </source>
</evidence>
<dbReference type="Pfam" id="PF07530">
    <property type="entry name" value="PRE_C2HC"/>
    <property type="match status" value="1"/>
</dbReference>
<dbReference type="InterPro" id="IPR006579">
    <property type="entry name" value="Pre_C2HC_dom"/>
</dbReference>
<feature type="compositionally biased region" description="Low complexity" evidence="1">
    <location>
        <begin position="39"/>
        <end position="48"/>
    </location>
</feature>
<dbReference type="EMBL" id="JARGEI010000032">
    <property type="protein sequence ID" value="KAJ8703934.1"/>
    <property type="molecule type" value="Genomic_DNA"/>
</dbReference>
<sequence>MEAMMEAIVALIKQACREVPELNAKFGNQFRALLSEEPLPLPAGSLQDPTPPAPLAPQATQDPTSSAPADPSGDEADLASTDTSPVSSPSSQASSLSDSEESQATTETSETSDSDDYEVVGQKRKKGKAPPNASKAKKVVPSPPSPTPSAQVDPSPQAKSPASPMAVTPAVTSPKRAPPPPVFIHEKDKWTSVSAALNERKIAFTNARSTQHGIKITVPSPTDYRELSKLLKARNISFHSYSIPEETPERVIIKGIPHQIKSEEVLEDLKSQGVPVQAVHRLHRRQGGEYDMVLAVVDRTEGKNPIFNVKTVLNLSGISLEKPYKSKVVGQCHNCQLFGHSQRNCFATPRCVKCLGDHGTSACPRPKDRNACSEPPSCVNCGQAGHPANYRGCPKAPKTSSPKLVKRASARQQRESPSGALKAPSVQMPERLAPQRQSPWNRLNHQKAFPALPTPSKVAQIPALMDIVVPTPPPKSGPTAQPARPKASPVPAAPAATPSIPTRSAQANFDIVRVAFDIVSSEDTPRMAAEILACGSDLNRLSAVFLRFPEISNGLNFLRSQRCNP</sequence>
<dbReference type="SMART" id="SM00596">
    <property type="entry name" value="PRE_C2HC"/>
    <property type="match status" value="1"/>
</dbReference>
<evidence type="ECO:0000313" key="4">
    <source>
        <dbReference type="Proteomes" id="UP001231518"/>
    </source>
</evidence>
<dbReference type="PANTHER" id="PTHR33273:SF2">
    <property type="entry name" value="ENDONUCLEASE_EXONUCLEASE_PHOSPHATASE DOMAIN-CONTAINING PROTEIN"/>
    <property type="match status" value="1"/>
</dbReference>
<feature type="region of interest" description="Disordered" evidence="1">
    <location>
        <begin position="391"/>
        <end position="437"/>
    </location>
</feature>
<reference evidence="3" key="1">
    <citation type="submission" date="2023-03" db="EMBL/GenBank/DDBJ databases">
        <title>Chromosome-level genomes of two armyworms, Mythimna separata and Mythimna loreyi, provide insights into the biosynthesis and reception of sex pheromones.</title>
        <authorList>
            <person name="Zhao H."/>
        </authorList>
    </citation>
    <scope>NUCLEOTIDE SEQUENCE</scope>
    <source>
        <strain evidence="3">BeijingLab</strain>
        <tissue evidence="3">Pupa</tissue>
    </source>
</reference>
<keyword evidence="4" id="KW-1185">Reference proteome</keyword>
<evidence type="ECO:0000313" key="3">
    <source>
        <dbReference type="EMBL" id="KAJ8703934.1"/>
    </source>
</evidence>
<dbReference type="AlphaFoldDB" id="A0AAD7Y661"/>
<comment type="caution">
    <text evidence="3">The sequence shown here is derived from an EMBL/GenBank/DDBJ whole genome shotgun (WGS) entry which is preliminary data.</text>
</comment>
<gene>
    <name evidence="3" type="ORF">PYW07_013228</name>
</gene>
<name>A0AAD7Y661_MYTSE</name>
<proteinExistence type="predicted"/>
<feature type="region of interest" description="Disordered" evidence="1">
    <location>
        <begin position="472"/>
        <end position="499"/>
    </location>
</feature>
<evidence type="ECO:0000259" key="2">
    <source>
        <dbReference type="SMART" id="SM00596"/>
    </source>
</evidence>
<feature type="region of interest" description="Disordered" evidence="1">
    <location>
        <begin position="39"/>
        <end position="184"/>
    </location>
</feature>
<feature type="compositionally biased region" description="Low complexity" evidence="1">
    <location>
        <begin position="79"/>
        <end position="109"/>
    </location>
</feature>
<protein>
    <recommendedName>
        <fullName evidence="2">Pre-C2HC domain-containing protein</fullName>
    </recommendedName>
</protein>
<accession>A0AAD7Y661</accession>